<protein>
    <recommendedName>
        <fullName evidence="2">DUF6699 domain-containing protein</fullName>
    </recommendedName>
</protein>
<keyword evidence="4" id="KW-1185">Reference proteome</keyword>
<dbReference type="OrthoDB" id="3352225at2759"/>
<dbReference type="AlphaFoldDB" id="A0A0D7AX58"/>
<dbReference type="EMBL" id="KN880748">
    <property type="protein sequence ID" value="KIY62792.1"/>
    <property type="molecule type" value="Genomic_DNA"/>
</dbReference>
<proteinExistence type="predicted"/>
<organism evidence="3 4">
    <name type="scientific">Cylindrobasidium torrendii FP15055 ss-10</name>
    <dbReference type="NCBI Taxonomy" id="1314674"/>
    <lineage>
        <taxon>Eukaryota</taxon>
        <taxon>Fungi</taxon>
        <taxon>Dikarya</taxon>
        <taxon>Basidiomycota</taxon>
        <taxon>Agaricomycotina</taxon>
        <taxon>Agaricomycetes</taxon>
        <taxon>Agaricomycetidae</taxon>
        <taxon>Agaricales</taxon>
        <taxon>Marasmiineae</taxon>
        <taxon>Physalacriaceae</taxon>
        <taxon>Cylindrobasidium</taxon>
    </lineage>
</organism>
<evidence type="ECO:0000313" key="4">
    <source>
        <dbReference type="Proteomes" id="UP000054007"/>
    </source>
</evidence>
<dbReference type="Pfam" id="PF20415">
    <property type="entry name" value="DUF6699"/>
    <property type="match status" value="1"/>
</dbReference>
<gene>
    <name evidence="3" type="ORF">CYLTODRAFT_458690</name>
</gene>
<dbReference type="Proteomes" id="UP000054007">
    <property type="component" value="Unassembled WGS sequence"/>
</dbReference>
<evidence type="ECO:0000313" key="3">
    <source>
        <dbReference type="EMBL" id="KIY62792.1"/>
    </source>
</evidence>
<feature type="region of interest" description="Disordered" evidence="1">
    <location>
        <begin position="1"/>
        <end position="26"/>
    </location>
</feature>
<dbReference type="InterPro" id="IPR046522">
    <property type="entry name" value="DUF6699"/>
</dbReference>
<accession>A0A0D7AX58</accession>
<evidence type="ECO:0000256" key="1">
    <source>
        <dbReference type="SAM" id="MobiDB-lite"/>
    </source>
</evidence>
<reference evidence="3 4" key="1">
    <citation type="journal article" date="2015" name="Fungal Genet. Biol.">
        <title>Evolution of novel wood decay mechanisms in Agaricales revealed by the genome sequences of Fistulina hepatica and Cylindrobasidium torrendii.</title>
        <authorList>
            <person name="Floudas D."/>
            <person name="Held B.W."/>
            <person name="Riley R."/>
            <person name="Nagy L.G."/>
            <person name="Koehler G."/>
            <person name="Ransdell A.S."/>
            <person name="Younus H."/>
            <person name="Chow J."/>
            <person name="Chiniquy J."/>
            <person name="Lipzen A."/>
            <person name="Tritt A."/>
            <person name="Sun H."/>
            <person name="Haridas S."/>
            <person name="LaButti K."/>
            <person name="Ohm R.A."/>
            <person name="Kues U."/>
            <person name="Blanchette R.A."/>
            <person name="Grigoriev I.V."/>
            <person name="Minto R.E."/>
            <person name="Hibbett D.S."/>
        </authorList>
    </citation>
    <scope>NUCLEOTIDE SEQUENCE [LARGE SCALE GENOMIC DNA]</scope>
    <source>
        <strain evidence="3 4">FP15055 ss-10</strain>
    </source>
</reference>
<name>A0A0D7AX58_9AGAR</name>
<evidence type="ECO:0000259" key="2">
    <source>
        <dbReference type="Pfam" id="PF20415"/>
    </source>
</evidence>
<feature type="domain" description="DUF6699" evidence="2">
    <location>
        <begin position="78"/>
        <end position="206"/>
    </location>
</feature>
<dbReference type="STRING" id="1314674.A0A0D7AX58"/>
<feature type="compositionally biased region" description="Basic and acidic residues" evidence="1">
    <location>
        <begin position="1"/>
        <end position="14"/>
    </location>
</feature>
<sequence>MADEAATRRREEPYRNVNRAPPRRNTRDEFPEFKKILMGPWVSGVEYGPVLEPQIARKLGSLTLHPVFTRPYKPDKYLDWDILQDVENATMHLPGGRKIPCESFGTQPATAPRVSSLCVVSPDFPWRFQVTSRMWRGYVTIFDVLECLEFAFRGHLHVEELSEKPANDVCDSMETAKAERIARKFGPSYLCQADFLQGKRKIQGFEADLQYAPKGPVDERYVFIQLYIGS</sequence>